<evidence type="ECO:0000256" key="1">
    <source>
        <dbReference type="SAM" id="Phobius"/>
    </source>
</evidence>
<proteinExistence type="predicted"/>
<feature type="transmembrane region" description="Helical" evidence="1">
    <location>
        <begin position="181"/>
        <end position="198"/>
    </location>
</feature>
<feature type="transmembrane region" description="Helical" evidence="1">
    <location>
        <begin position="102"/>
        <end position="129"/>
    </location>
</feature>
<protein>
    <submittedName>
        <fullName evidence="2">Uncharacterized protein</fullName>
    </submittedName>
</protein>
<keyword evidence="1" id="KW-0472">Membrane</keyword>
<comment type="caution">
    <text evidence="2">The sequence shown here is derived from an EMBL/GenBank/DDBJ whole genome shotgun (WGS) entry which is preliminary data.</text>
</comment>
<name>A0A1J5QGH2_9ZZZZ</name>
<dbReference type="EMBL" id="MLJW01001273">
    <property type="protein sequence ID" value="OIQ79108.1"/>
    <property type="molecule type" value="Genomic_DNA"/>
</dbReference>
<evidence type="ECO:0000313" key="2">
    <source>
        <dbReference type="EMBL" id="OIQ79108.1"/>
    </source>
</evidence>
<feature type="transmembrane region" description="Helical" evidence="1">
    <location>
        <begin position="72"/>
        <end position="90"/>
    </location>
</feature>
<reference evidence="2" key="1">
    <citation type="submission" date="2016-10" db="EMBL/GenBank/DDBJ databases">
        <title>Sequence of Gallionella enrichment culture.</title>
        <authorList>
            <person name="Poehlein A."/>
            <person name="Muehling M."/>
            <person name="Daniel R."/>
        </authorList>
    </citation>
    <scope>NUCLEOTIDE SEQUENCE</scope>
</reference>
<keyword evidence="1" id="KW-0812">Transmembrane</keyword>
<feature type="transmembrane region" description="Helical" evidence="1">
    <location>
        <begin position="255"/>
        <end position="276"/>
    </location>
</feature>
<feature type="transmembrane region" description="Helical" evidence="1">
    <location>
        <begin position="219"/>
        <end position="243"/>
    </location>
</feature>
<gene>
    <name evidence="2" type="ORF">GALL_391650</name>
</gene>
<accession>A0A1J5QGH2</accession>
<keyword evidence="1" id="KW-1133">Transmembrane helix</keyword>
<feature type="transmembrane region" description="Helical" evidence="1">
    <location>
        <begin position="6"/>
        <end position="28"/>
    </location>
</feature>
<sequence length="291" mass="30843">MRLSNIGVAPLFSMVIVLTIVLVVVLVVKLPRQLPLRITSSDAEVFAQQQQIGLSPDNQAYVRWYLTASRRFRILGTFAGLLVGIVVSEAGQSSAVLLSSNWFFTAIAGYFVGALVGAWKSGVAPAGSARSASLTVRQRGDFVPNWMPQVTYVAAAGSLVFLVASLFEGSGVPTAGVRERTLIGVAALFGSVAADLGTRRLARAGRPSAAEDVMAAFDAIVRVSSSAIATAGLSLCLWLLSWSAFAARPNTGQDVFSLACVLVGTVMLFASVTVWVKSRHGEWRRSPALRP</sequence>
<organism evidence="2">
    <name type="scientific">mine drainage metagenome</name>
    <dbReference type="NCBI Taxonomy" id="410659"/>
    <lineage>
        <taxon>unclassified sequences</taxon>
        <taxon>metagenomes</taxon>
        <taxon>ecological metagenomes</taxon>
    </lineage>
</organism>
<feature type="transmembrane region" description="Helical" evidence="1">
    <location>
        <begin position="150"/>
        <end position="169"/>
    </location>
</feature>
<dbReference type="AlphaFoldDB" id="A0A1J5QGH2"/>